<proteinExistence type="predicted"/>
<accession>A0A5J4VY52</accession>
<comment type="caution">
    <text evidence="2">The sequence shown here is derived from an EMBL/GenBank/DDBJ whole genome shotgun (WGS) entry which is preliminary data.</text>
</comment>
<dbReference type="AlphaFoldDB" id="A0A5J4VY52"/>
<name>A0A5J4VY52_9EUKA</name>
<dbReference type="Proteomes" id="UP000324800">
    <property type="component" value="Unassembled WGS sequence"/>
</dbReference>
<feature type="non-terminal residue" evidence="2">
    <location>
        <position position="1"/>
    </location>
</feature>
<reference evidence="2 3" key="1">
    <citation type="submission" date="2019-03" db="EMBL/GenBank/DDBJ databases">
        <title>Single cell metagenomics reveals metabolic interactions within the superorganism composed of flagellate Streblomastix strix and complex community of Bacteroidetes bacteria on its surface.</title>
        <authorList>
            <person name="Treitli S.C."/>
            <person name="Kolisko M."/>
            <person name="Husnik F."/>
            <person name="Keeling P."/>
            <person name="Hampl V."/>
        </authorList>
    </citation>
    <scope>NUCLEOTIDE SEQUENCE [LARGE SCALE GENOMIC DNA]</scope>
    <source>
        <strain evidence="2">ST1C</strain>
    </source>
</reference>
<evidence type="ECO:0000313" key="2">
    <source>
        <dbReference type="EMBL" id="KAA6387557.1"/>
    </source>
</evidence>
<dbReference type="EMBL" id="SNRW01004328">
    <property type="protein sequence ID" value="KAA6387554.1"/>
    <property type="molecule type" value="Genomic_DNA"/>
</dbReference>
<gene>
    <name evidence="1" type="ORF">EZS28_016916</name>
    <name evidence="2" type="ORF">EZS28_016919</name>
</gene>
<protein>
    <submittedName>
        <fullName evidence="2">Uncharacterized protein</fullName>
    </submittedName>
</protein>
<sequence length="216" mass="24052">ALIQECVAKAESIQSYPTGYGGGIFVTGSGEYDAPTLKLNLECMNIFENIADSGELSLYVVMTKVKECSTGVTICCPLCGAASLLRERSAWKYDQLSPEQHQVLDDHITETKTMNEDDIRRILVFEHQMQENEDEIPYDDQESRAIVVLAQLREAGFMKAENQRISAQLVPLANSSIQPATQALVPQVIQNLLENSQKISPRIDKEARINKKEGGY</sequence>
<organism evidence="2 3">
    <name type="scientific">Streblomastix strix</name>
    <dbReference type="NCBI Taxonomy" id="222440"/>
    <lineage>
        <taxon>Eukaryota</taxon>
        <taxon>Metamonada</taxon>
        <taxon>Preaxostyla</taxon>
        <taxon>Oxymonadida</taxon>
        <taxon>Streblomastigidae</taxon>
        <taxon>Streblomastix</taxon>
    </lineage>
</organism>
<evidence type="ECO:0000313" key="3">
    <source>
        <dbReference type="Proteomes" id="UP000324800"/>
    </source>
</evidence>
<dbReference type="EMBL" id="SNRW01004328">
    <property type="protein sequence ID" value="KAA6387557.1"/>
    <property type="molecule type" value="Genomic_DNA"/>
</dbReference>
<evidence type="ECO:0000313" key="1">
    <source>
        <dbReference type="EMBL" id="KAA6387554.1"/>
    </source>
</evidence>